<dbReference type="GO" id="GO:0006869">
    <property type="term" value="P:lipid transport"/>
    <property type="evidence" value="ECO:0007669"/>
    <property type="project" value="UniProtKB-KW"/>
</dbReference>
<keyword evidence="4" id="KW-0333">Golgi apparatus</keyword>
<dbReference type="eggNOG" id="KOG1809">
    <property type="taxonomic scope" value="Eukaryota"/>
</dbReference>
<feature type="domain" description="Vacuolar protein sorting-associated protein 13 VPS13 adaptor binding" evidence="8">
    <location>
        <begin position="1884"/>
        <end position="2443"/>
    </location>
</feature>
<evidence type="ECO:0000259" key="8">
    <source>
        <dbReference type="Pfam" id="PF25036"/>
    </source>
</evidence>
<dbReference type="Pfam" id="PF25037">
    <property type="entry name" value="VPS13_C"/>
    <property type="match status" value="1"/>
</dbReference>
<comment type="similarity">
    <text evidence="1 4">Belongs to the VPS13 family.</text>
</comment>
<accession>G8Y6L9</accession>
<feature type="domain" description="VPS13-like middle region" evidence="7">
    <location>
        <begin position="1057"/>
        <end position="1819"/>
    </location>
</feature>
<dbReference type="Pfam" id="PF25033">
    <property type="entry name" value="VPS13_M"/>
    <property type="match status" value="1"/>
</dbReference>
<feature type="domain" description="Intermembrane lipid transfer protein VPS13-like C-terminal" evidence="9">
    <location>
        <begin position="2966"/>
        <end position="3070"/>
    </location>
</feature>
<evidence type="ECO:0000256" key="3">
    <source>
        <dbReference type="ARBA" id="ARBA00023055"/>
    </source>
</evidence>
<keyword evidence="12" id="KW-1185">Reference proteome</keyword>
<dbReference type="GO" id="GO:0006623">
    <property type="term" value="P:protein targeting to vacuole"/>
    <property type="evidence" value="ECO:0007669"/>
    <property type="project" value="TreeGrafter"/>
</dbReference>
<organism evidence="11 12">
    <name type="scientific">Pichia sorbitophila (strain ATCC MYA-4447 / BCRC 22081 / CBS 7064 / NBRC 10061 / NRRL Y-12695)</name>
    <name type="common">Hybrid yeast</name>
    <dbReference type="NCBI Taxonomy" id="559304"/>
    <lineage>
        <taxon>Eukaryota</taxon>
        <taxon>Fungi</taxon>
        <taxon>Dikarya</taxon>
        <taxon>Ascomycota</taxon>
        <taxon>Saccharomycotina</taxon>
        <taxon>Pichiomycetes</taxon>
        <taxon>Debaryomycetaceae</taxon>
        <taxon>Millerozyma</taxon>
    </lineage>
</organism>
<evidence type="ECO:0000313" key="12">
    <source>
        <dbReference type="Proteomes" id="UP000005222"/>
    </source>
</evidence>
<comment type="function">
    <text evidence="4">Mediates the transfer of lipids between membranes at organelle contact sites. May play a role in mitochondrial lipid homeostasis.</text>
</comment>
<evidence type="ECO:0000256" key="1">
    <source>
        <dbReference type="ARBA" id="ARBA00006545"/>
    </source>
</evidence>
<dbReference type="PANTHER" id="PTHR16166:SF93">
    <property type="entry name" value="INTERMEMBRANE LIPID TRANSFER PROTEIN VPS13"/>
    <property type="match status" value="1"/>
</dbReference>
<proteinExistence type="inferred from homology"/>
<dbReference type="PIRSF" id="PIRSF037235">
    <property type="entry name" value="VPS13_fungi"/>
    <property type="match status" value="1"/>
</dbReference>
<dbReference type="PANTHER" id="PTHR16166">
    <property type="entry name" value="VACUOLAR PROTEIN SORTING-ASSOCIATED PROTEIN VPS13"/>
    <property type="match status" value="1"/>
</dbReference>
<dbReference type="HOGENOM" id="CLU_000135_0_0_1"/>
<dbReference type="Pfam" id="PF25036">
    <property type="entry name" value="VPS13_VAB"/>
    <property type="match status" value="1"/>
</dbReference>
<dbReference type="EMBL" id="FO082049">
    <property type="protein sequence ID" value="CCE83218.1"/>
    <property type="molecule type" value="Genomic_DNA"/>
</dbReference>
<evidence type="ECO:0000256" key="5">
    <source>
        <dbReference type="SAM" id="MobiDB-lite"/>
    </source>
</evidence>
<feature type="region of interest" description="Disordered" evidence="5">
    <location>
        <begin position="1514"/>
        <end position="1537"/>
    </location>
</feature>
<dbReference type="Proteomes" id="UP000005222">
    <property type="component" value="Chromosome L"/>
</dbReference>
<evidence type="ECO:0000259" key="9">
    <source>
        <dbReference type="Pfam" id="PF25037"/>
    </source>
</evidence>
<sequence length="3096" mass="349570">MFESLVANLVNRFLGSYIENFDPKQLNIGIWSGDVKLHNLRLKKESLDKFRLPVDVKFGHLGELTLQIPWSNLKSKPVKVIIEDVYLLASPVLADEYDEEEEKRRELSLKREKLDDLAAIEAATAESLQGSNETRNETFTESLVTKIVDNLQVTIKNIHVRYEDDSVLTENPYAAGVVLNELSAVSTDGDWTPSFISITQAFTHKLLTLKNFSIYMNTTSEMLYTDNFDELLETFKGLTTLEAGRKNLEYLLNPVSGEGRLTVHKRGATDEFPHAKCELFFDEFGIDIDSDQYRDLLWTASTFHWHLKTKKFRKLRPRCTVSENPKEWFRYAANSILNEVHEKNYRWSWEYMAKRRDQRKAYIKFWKSKLLNQPLSSTDEEQFKSLETDLPFEDLKFYRQLAKSEMHKQKQSIVTTEDTKTPQNSAGWFSGWWGKPSVESENTNSSDFTLSDEERKAFHEAIEYDENRVLAESLNIPRDRTKFEVSAVLKKGGLSIRKSRKSPHLAEIVFEDCAFKFFQRPDSYLVDFQLVEFKVEDGTHNTLYKHVVSVKHPHLGMHPEQSQDDSLTISSGADPFFHISFEHNPLDQSADSRLLGKLKSMTIFYNPQFIEEVIRFFTPPKIHLDTVGAIMNAAEATMEGITTQTKLGLQYALEEHKTINVKLDLQAPLIILPLDPNDWKSPVAILDAGHISVVSDLVEKSKIEEIKAKQNYTSDDWKQLNNLMYDKFSLTLSDTQFFVGPTIKSTMLQLHSEDENRSTLILDKLNLNLSFGISILPEAYSLARFKIGGEIPEIKLALSDFQYKTIMKIIDTSIPTLQNDDVDMSSIFETYQSENKLGIDDLETTSSHEVSSSRHNGTGIQGLGAQQRLFELSFIVSRVFLSVTRTTDITDFSNDPIADLIGDSLHLELFKTSKDLQVELSLAGISLIDHIEKSGVPEFSRLISSDNIDEQENIASEEKKDLFKLNYKRSSRILGNKGTEVEVFDQDVSVDFATVKFIISRKSILNILSYILNTFQDPTDCKDGDTPAITNYNDNENLMPERINVNVNLESIIMVLNDDGVKLATLKLSKASFQVFMLPEDLKVHGMLGALSLHNDIDSQVSQSSPFVNLVSIEGDNLARFKYETSNRDAHNDPFNTYIEFSTESAIINYDEDAFSKILSFLSKFQRMKAIYDKARDAAINQANQIDYANKIKFDVLVKAPIVVFPKLSGVKQEYNSLTTHLGEIYATNTFEPDATGAMQNLIKAGIRNVSLDSVFHFDQASQLSQLVEGLDLSFSINYLEEATADKQTFTITGKMPDLHIHLSDLQLQYLVDLNESVLRVLSAISYDDDDSSMVDIKEDAAIANAVYYSDIESSESKKAGISNDTSQGIVVAPDHKKVVFNFSSPILSLTLYNNTSNEEDISKSALTSFTMNDLQVNFTLTEDTHFSTGVSVESFVVKDMRQNATNKFTEIIPPISDGDKQFYVKVYSDGKPNDKTLTVVLDVDRPQVILALDYIFELQSFLHINSSEPKRRESLATSDVKSKSDDRSRTLPRDADSPVSKFGFCINIKNPSLILLADSSRSNTEAVVFKVESILLSSQNIISLAANNIGMFLCSMGDTSDKRLRIIDDFSVSFAYDSRGSSQTKFLSCVEASVDPMLLRVSLRDIRLAYGIFNRATELYNQFGIKNTKEDGGSEIQERFQDKISDYFPSVGSDVASEVTEDVQDEQLIPAIVKGEELTASFGGLRFVLIGDIHELPALDINIKPFEAKVNNWSTDFAAEAHIETFMNIFNYSRSTWEPLVEAWFISIYASKTLTPSQSIQVDVVSRDLAEVNVSSRSVALLSHVFSVITTDESLKPRDEDEPYRIINNTGFDIEVWNDKQSSPERSKKVIKENEVLPWSFEDWRKIRENLDSDSNSGFLGVKILNTSYERIGGISVNGEGEDLFVLYPPIEGVHDRMSCEVTLGEDNIKTIWLRSTIKVVNDAEIPLVIQISGDNSKEILIDSKTTNALPIDKVYNGSFRLKPKFEQNYNWSPSLNWTDLSKGGMALSCKSLSQGDDSFYIHTDAKYDQNEPLCKIYPHMSLIISAPIEIENLLPVAFDYRLYDKSTKKDWCGSVSKGVKKYIHVVSLQSLLLLSVQPKDCGFDKSEFAIINSLPGSDFKKENVMTLRHKNGQILRLKIHYPKRDSKSASLKVVVYSPYVILNKTSQDIIVSEKGNMMKSSSKSFKPTVPSMFSFFKDSDTTNRALIKVNDTAWTSPISLDAIGQSTAAKAQINGKQAEMNIGITINEGEGKYKLSKVITVAPRYIFRNGLDEEVEIVENGSTRLISAESQGLVPLYGLRRTDQKNLMLKFRNNSSWSSPFCIDDIGQVFLKVHREDLGQVLLKISILLENATIFIHLENANNNWPFSIKNFSDQEFFIYQGDPNVDENGNVVKRDIEYKPIFYKIPPKSVMPYAYDYPNALIKELILRSHGRERAINLAEIGNLKPFRIPPTQNSEQSIVDLNVVADGPTQSLVISNYDPSVSLYKLKSDKSSVSLSQQQFEAVEKDENYHTRIITRFEGFGISLINTRSQELCYITLRGIEIRYNESDLYQNLSVKLKWIQIDNQLFGGIFPIVLYPSVVPKSGKEMNNHPSISGAICKIKDDQHGTLMIKYATILIQEMTIEIDEDFLFALLDFAKFPGASWNRLKEDKLCEDVLELPKPVNLKDSTDVYFEALHLQPALLNLSFVRTERVNVEDRTSSQNTLMFFFNVLTMAIGNINDAPIKLNALFIEHIRLPLPLLMEAVQTHYGQAFFYQVHKVLGSADLIGNPVGLFNNISSGVMDIFYEPYQGFVINDRPQELGISIAKGGLSFLKKSIFGFSDSVAKVTGSLAKGLTVVTLDKKFQERRRLNQRRNKPKHALYGFASGANSFFESISSGVTGFATAPLEGANRDGASGFFKGLGKGFVGLPTKTAIGFFDLASNVSEGIRNTTTVFDEEGLDKVRLPRFISSDQVIRSYDQREAQGQYWLKTIDGGFYFSEKYLAHLLLAGQEVCVLVTYKIIILFEVNTLKSKWSIPLEQIKSISNEPTGISITLKRANGPFIPIPDRVNRTFLYRKIGVAVEQYNKHCQVFL</sequence>
<gene>
    <name evidence="11" type="primary">Piso0_003790</name>
    <name evidence="10" type="ORF">GNLVRS01_PISO0K02628g</name>
    <name evidence="11" type="ORF">GNLVRS01_PISO0L02629g</name>
</gene>
<evidence type="ECO:0000313" key="10">
    <source>
        <dbReference type="EMBL" id="CCE83218.1"/>
    </source>
</evidence>
<dbReference type="InterPro" id="IPR056748">
    <property type="entry name" value="VPS13-like_C"/>
</dbReference>
<reference evidence="12" key="2">
    <citation type="journal article" date="2012" name="G3 (Bethesda)">
        <title>Pichia sorbitophila, an interspecies yeast hybrid reveals early steps of genome resolution following polyploidization.</title>
        <authorList>
            <person name="Leh Louis V."/>
            <person name="Despons L."/>
            <person name="Friedrich A."/>
            <person name="Martin T."/>
            <person name="Durrens P."/>
            <person name="Casaregola S."/>
            <person name="Neuveglise C."/>
            <person name="Fairhead C."/>
            <person name="Marck C."/>
            <person name="Cruz J.A."/>
            <person name="Straub M.L."/>
            <person name="Kugler V."/>
            <person name="Sacerdot C."/>
            <person name="Uzunov Z."/>
            <person name="Thierry A."/>
            <person name="Weiss S."/>
            <person name="Bleykasten C."/>
            <person name="De Montigny J."/>
            <person name="Jacques N."/>
            <person name="Jung P."/>
            <person name="Lemaire M."/>
            <person name="Mallet S."/>
            <person name="Morel G."/>
            <person name="Richard G.F."/>
            <person name="Sarkar A."/>
            <person name="Savel G."/>
            <person name="Schacherer J."/>
            <person name="Seret M.L."/>
            <person name="Talla E."/>
            <person name="Samson G."/>
            <person name="Jubin C."/>
            <person name="Poulain J."/>
            <person name="Vacherie B."/>
            <person name="Barbe V."/>
            <person name="Pelletier E."/>
            <person name="Sherman D.J."/>
            <person name="Westhof E."/>
            <person name="Weissenbach J."/>
            <person name="Baret P.V."/>
            <person name="Wincker P."/>
            <person name="Gaillardin C."/>
            <person name="Dujon B."/>
            <person name="Souciet J.L."/>
        </authorList>
    </citation>
    <scope>NUCLEOTIDE SEQUENCE [LARGE SCALE GENOMIC DNA]</scope>
    <source>
        <strain evidence="12">ATCC MYA-4447 / BCRC 22081 / CBS 7064 / NBRC 10061 / NRRL Y-12695</strain>
    </source>
</reference>
<dbReference type="InParanoid" id="G8Y6L9"/>
<evidence type="ECO:0000256" key="2">
    <source>
        <dbReference type="ARBA" id="ARBA00022448"/>
    </source>
</evidence>
<dbReference type="InterPro" id="IPR017148">
    <property type="entry name" value="VPS13_fungi"/>
</dbReference>
<dbReference type="InterPro" id="IPR026854">
    <property type="entry name" value="VPS13_N"/>
</dbReference>
<evidence type="ECO:0000313" key="11">
    <source>
        <dbReference type="EMBL" id="CCE84249.1"/>
    </source>
</evidence>
<dbReference type="FunCoup" id="G8Y6L9">
    <property type="interactions" value="1213"/>
</dbReference>
<feature type="domain" description="Chorein N-terminal" evidence="6">
    <location>
        <begin position="1"/>
        <end position="835"/>
    </location>
</feature>
<dbReference type="STRING" id="559304.G8Y6L9"/>
<dbReference type="GO" id="GO:0045324">
    <property type="term" value="P:late endosome to vacuole transport"/>
    <property type="evidence" value="ECO:0007669"/>
    <property type="project" value="UniProtKB-UniRule"/>
</dbReference>
<evidence type="ECO:0000259" key="6">
    <source>
        <dbReference type="Pfam" id="PF12624"/>
    </source>
</evidence>
<dbReference type="GO" id="GO:0007005">
    <property type="term" value="P:mitochondrion organization"/>
    <property type="evidence" value="ECO:0007669"/>
    <property type="project" value="TreeGrafter"/>
</dbReference>
<evidence type="ECO:0000259" key="7">
    <source>
        <dbReference type="Pfam" id="PF25033"/>
    </source>
</evidence>
<dbReference type="EMBL" id="FO082048">
    <property type="protein sequence ID" value="CCE84249.1"/>
    <property type="molecule type" value="Genomic_DNA"/>
</dbReference>
<protein>
    <recommendedName>
        <fullName evidence="4">Vacuolar protein sorting-associated protein</fullName>
    </recommendedName>
</protein>
<keyword evidence="2 4" id="KW-0813">Transport</keyword>
<evidence type="ECO:0000256" key="4">
    <source>
        <dbReference type="PIRNR" id="PIRNR037235"/>
    </source>
</evidence>
<dbReference type="GO" id="GO:0005794">
    <property type="term" value="C:Golgi apparatus"/>
    <property type="evidence" value="ECO:0007669"/>
    <property type="project" value="UniProtKB-UniRule"/>
</dbReference>
<name>G8Y6L9_PICSO</name>
<keyword evidence="3 4" id="KW-0445">Lipid transport</keyword>
<dbReference type="OrthoDB" id="428159at2759"/>
<reference evidence="11" key="1">
    <citation type="submission" date="2011-10" db="EMBL/GenBank/DDBJ databases">
        <authorList>
            <person name="Genoscope - CEA"/>
        </authorList>
    </citation>
    <scope>NUCLEOTIDE SEQUENCE</scope>
</reference>
<dbReference type="InterPro" id="IPR026847">
    <property type="entry name" value="VPS13"/>
</dbReference>
<dbReference type="InterPro" id="IPR009543">
    <property type="entry name" value="VPS13_VAB"/>
</dbReference>
<dbReference type="GO" id="GO:0045053">
    <property type="term" value="P:protein retention in Golgi apparatus"/>
    <property type="evidence" value="ECO:0007669"/>
    <property type="project" value="UniProtKB-UniRule"/>
</dbReference>
<dbReference type="Pfam" id="PF12624">
    <property type="entry name" value="VPS13_N"/>
    <property type="match status" value="1"/>
</dbReference>
<dbReference type="Proteomes" id="UP000005222">
    <property type="component" value="Chromosome K"/>
</dbReference>
<dbReference type="InterPro" id="IPR056747">
    <property type="entry name" value="VPS13-like_M"/>
</dbReference>